<dbReference type="InterPro" id="IPR050537">
    <property type="entry name" value="2-oxoacid_dehydrogenase"/>
</dbReference>
<dbReference type="EC" id="2.3.1.61" evidence="4 11"/>
<evidence type="ECO:0000256" key="7">
    <source>
        <dbReference type="ARBA" id="ARBA00022679"/>
    </source>
</evidence>
<dbReference type="Gene3D" id="3.30.559.10">
    <property type="entry name" value="Chloramphenicol acetyltransferase-like domain"/>
    <property type="match status" value="1"/>
</dbReference>
<evidence type="ECO:0000259" key="13">
    <source>
        <dbReference type="PROSITE" id="PS50968"/>
    </source>
</evidence>
<evidence type="ECO:0000256" key="12">
    <source>
        <dbReference type="SAM" id="MobiDB-lite"/>
    </source>
</evidence>
<evidence type="ECO:0000256" key="10">
    <source>
        <dbReference type="ARBA" id="ARBA00052761"/>
    </source>
</evidence>
<evidence type="ECO:0000256" key="9">
    <source>
        <dbReference type="ARBA" id="ARBA00023315"/>
    </source>
</evidence>
<dbReference type="NCBIfam" id="TIGR01347">
    <property type="entry name" value="sucB"/>
    <property type="match status" value="1"/>
</dbReference>
<dbReference type="InterPro" id="IPR003016">
    <property type="entry name" value="2-oxoA_DH_lipoyl-BS"/>
</dbReference>
<keyword evidence="7 11" id="KW-0808">Transferase</keyword>
<feature type="region of interest" description="Disordered" evidence="12">
    <location>
        <begin position="82"/>
        <end position="115"/>
    </location>
</feature>
<dbReference type="PROSITE" id="PS50968">
    <property type="entry name" value="BIOTINYL_LIPOYL"/>
    <property type="match status" value="1"/>
</dbReference>
<dbReference type="Gene3D" id="4.10.320.10">
    <property type="entry name" value="E3-binding domain"/>
    <property type="match status" value="1"/>
</dbReference>
<feature type="compositionally biased region" description="Low complexity" evidence="12">
    <location>
        <begin position="96"/>
        <end position="112"/>
    </location>
</feature>
<sequence>MSIEVKVPALPESVSEATVVTWHKKPGDEVERDENLVDLETDKVVLEVPAPEDGVLGEILKPEGETVMAGEVVAVLNAAGEGTSAAAGGDQKTDGEPAAESSAPAEPAAEGEMPSLSPAVRNLVEEHDLDPRRIPGTGRNGRILKEDVLRYMEQGGEEPPAAAPAPSPAPAPAPSSEPAPASSAPPAQAPSAAVPAGEREERRVPMTRLRQRIAERLVQAQQNAAMLTTFNEVNMQPVMDLRGRYKDSFLKAHDTKLGFMSFFVKAAVEALKRYPAVNASIDGTDILYHGYYDIGIAVSTDRGLMVPVLRDADQLSFAEIEAAIADFGQRAQQGKIEIEELTGGTFTITNGGIFGSLVSTPILNPPQSGILGMHKIQERPMAENGQVVVRPMMYLAHSYDHRIIDGKEAVQFLVTIKDMLEDPARLLLEV</sequence>
<comment type="similarity">
    <text evidence="3 11">Belongs to the 2-oxoacid dehydrogenase family.</text>
</comment>
<name>A0ABV3T866_9GAMM</name>
<dbReference type="CDD" id="cd06849">
    <property type="entry name" value="lipoyl_domain"/>
    <property type="match status" value="1"/>
</dbReference>
<dbReference type="SUPFAM" id="SSF52777">
    <property type="entry name" value="CoA-dependent acyltransferases"/>
    <property type="match status" value="1"/>
</dbReference>
<dbReference type="InterPro" id="IPR004167">
    <property type="entry name" value="PSBD"/>
</dbReference>
<keyword evidence="16" id="KW-1185">Reference proteome</keyword>
<dbReference type="NCBIfam" id="NF004309">
    <property type="entry name" value="PRK05704.1"/>
    <property type="match status" value="1"/>
</dbReference>
<dbReference type="RefSeq" id="WP_367984143.1">
    <property type="nucleotide sequence ID" value="NZ_JBAKFF010000001.1"/>
</dbReference>
<organism evidence="15 16">
    <name type="scientific">Spiribacter insolitus</name>
    <dbReference type="NCBI Taxonomy" id="3122417"/>
    <lineage>
        <taxon>Bacteria</taxon>
        <taxon>Pseudomonadati</taxon>
        <taxon>Pseudomonadota</taxon>
        <taxon>Gammaproteobacteria</taxon>
        <taxon>Chromatiales</taxon>
        <taxon>Ectothiorhodospiraceae</taxon>
        <taxon>Spiribacter</taxon>
    </lineage>
</organism>
<feature type="compositionally biased region" description="Low complexity" evidence="12">
    <location>
        <begin position="178"/>
        <end position="196"/>
    </location>
</feature>
<dbReference type="Gene3D" id="2.40.50.100">
    <property type="match status" value="1"/>
</dbReference>
<evidence type="ECO:0000313" key="16">
    <source>
        <dbReference type="Proteomes" id="UP001556637"/>
    </source>
</evidence>
<evidence type="ECO:0000256" key="4">
    <source>
        <dbReference type="ARBA" id="ARBA00012945"/>
    </source>
</evidence>
<evidence type="ECO:0000256" key="1">
    <source>
        <dbReference type="ARBA" id="ARBA00004052"/>
    </source>
</evidence>
<dbReference type="SUPFAM" id="SSF51230">
    <property type="entry name" value="Single hybrid motif"/>
    <property type="match status" value="1"/>
</dbReference>
<dbReference type="PROSITE" id="PS51826">
    <property type="entry name" value="PSBD"/>
    <property type="match status" value="1"/>
</dbReference>
<dbReference type="InterPro" id="IPR023213">
    <property type="entry name" value="CAT-like_dom_sf"/>
</dbReference>
<dbReference type="InterPro" id="IPR036625">
    <property type="entry name" value="E3-bd_dom_sf"/>
</dbReference>
<dbReference type="PANTHER" id="PTHR43416:SF5">
    <property type="entry name" value="DIHYDROLIPOYLLYSINE-RESIDUE SUCCINYLTRANSFERASE COMPONENT OF 2-OXOGLUTARATE DEHYDROGENASE COMPLEX, MITOCHONDRIAL"/>
    <property type="match status" value="1"/>
</dbReference>
<evidence type="ECO:0000256" key="3">
    <source>
        <dbReference type="ARBA" id="ARBA00007317"/>
    </source>
</evidence>
<feature type="compositionally biased region" description="Pro residues" evidence="12">
    <location>
        <begin position="161"/>
        <end position="177"/>
    </location>
</feature>
<evidence type="ECO:0000256" key="11">
    <source>
        <dbReference type="RuleBase" id="RU361138"/>
    </source>
</evidence>
<comment type="catalytic activity">
    <reaction evidence="10 11">
        <text>N(6)-[(R)-dihydrolipoyl]-L-lysyl-[protein] + succinyl-CoA = N(6)-[(R)-S(8)-succinyldihydrolipoyl]-L-lysyl-[protein] + CoA</text>
        <dbReference type="Rhea" id="RHEA:15213"/>
        <dbReference type="Rhea" id="RHEA-COMP:10475"/>
        <dbReference type="Rhea" id="RHEA-COMP:20092"/>
        <dbReference type="ChEBI" id="CHEBI:57287"/>
        <dbReference type="ChEBI" id="CHEBI:57292"/>
        <dbReference type="ChEBI" id="CHEBI:83100"/>
        <dbReference type="ChEBI" id="CHEBI:83120"/>
        <dbReference type="EC" id="2.3.1.61"/>
    </reaction>
</comment>
<keyword evidence="8 11" id="KW-0450">Lipoyl</keyword>
<reference evidence="15 16" key="1">
    <citation type="submission" date="2024-02" db="EMBL/GenBank/DDBJ databases">
        <title>New especies of Spiribacter isolated from saline water.</title>
        <authorList>
            <person name="Leon M.J."/>
            <person name="De La Haba R."/>
            <person name="Sanchez-Porro C."/>
            <person name="Ventosa A."/>
        </authorList>
    </citation>
    <scope>NUCLEOTIDE SEQUENCE [LARGE SCALE GENOMIC DNA]</scope>
    <source>
        <strain evidence="16">ag22IC4-189</strain>
    </source>
</reference>
<evidence type="ECO:0000256" key="2">
    <source>
        <dbReference type="ARBA" id="ARBA00005145"/>
    </source>
</evidence>
<dbReference type="SUPFAM" id="SSF47005">
    <property type="entry name" value="Peripheral subunit-binding domain of 2-oxo acid dehydrogenase complex"/>
    <property type="match status" value="1"/>
</dbReference>
<protein>
    <recommendedName>
        <fullName evidence="5 11">Dihydrolipoyllysine-residue succinyltransferase component of 2-oxoglutarate dehydrogenase complex</fullName>
        <ecNumber evidence="4 11">2.3.1.61</ecNumber>
    </recommendedName>
    <alternativeName>
        <fullName evidence="11">2-oxoglutarate dehydrogenase complex component E2</fullName>
    </alternativeName>
</protein>
<comment type="caution">
    <text evidence="15">The sequence shown here is derived from an EMBL/GenBank/DDBJ whole genome shotgun (WGS) entry which is preliminary data.</text>
</comment>
<dbReference type="PROSITE" id="PS00189">
    <property type="entry name" value="LIPOYL"/>
    <property type="match status" value="1"/>
</dbReference>
<dbReference type="InterPro" id="IPR011053">
    <property type="entry name" value="Single_hybrid_motif"/>
</dbReference>
<evidence type="ECO:0000259" key="14">
    <source>
        <dbReference type="PROSITE" id="PS51826"/>
    </source>
</evidence>
<dbReference type="InterPro" id="IPR006255">
    <property type="entry name" value="SucB"/>
</dbReference>
<dbReference type="Pfam" id="PF00198">
    <property type="entry name" value="2-oxoacid_dh"/>
    <property type="match status" value="1"/>
</dbReference>
<dbReference type="GO" id="GO:0004149">
    <property type="term" value="F:dihydrolipoyllysine-residue succinyltransferase activity"/>
    <property type="evidence" value="ECO:0007669"/>
    <property type="project" value="UniProtKB-EC"/>
</dbReference>
<evidence type="ECO:0000256" key="5">
    <source>
        <dbReference type="ARBA" id="ARBA00019511"/>
    </source>
</evidence>
<accession>A0ABV3T866</accession>
<comment type="cofactor">
    <cofactor evidence="11">
        <name>(R)-lipoate</name>
        <dbReference type="ChEBI" id="CHEBI:83088"/>
    </cofactor>
    <text evidence="11">Binds 1 lipoyl cofactor covalently.</text>
</comment>
<dbReference type="InterPro" id="IPR000089">
    <property type="entry name" value="Biotin_lipoyl"/>
</dbReference>
<evidence type="ECO:0000256" key="6">
    <source>
        <dbReference type="ARBA" id="ARBA00022532"/>
    </source>
</evidence>
<dbReference type="Proteomes" id="UP001556637">
    <property type="component" value="Unassembled WGS sequence"/>
</dbReference>
<evidence type="ECO:0000313" key="15">
    <source>
        <dbReference type="EMBL" id="MEX0431393.1"/>
    </source>
</evidence>
<proteinExistence type="inferred from homology"/>
<feature type="region of interest" description="Disordered" evidence="12">
    <location>
        <begin position="154"/>
        <end position="203"/>
    </location>
</feature>
<dbReference type="PANTHER" id="PTHR43416">
    <property type="entry name" value="DIHYDROLIPOYLLYSINE-RESIDUE SUCCINYLTRANSFERASE COMPONENT OF 2-OXOGLUTARATE DEHYDROGENASE COMPLEX, MITOCHONDRIAL-RELATED"/>
    <property type="match status" value="1"/>
</dbReference>
<gene>
    <name evidence="15" type="primary">odhB</name>
    <name evidence="15" type="ORF">V6X30_08270</name>
</gene>
<feature type="domain" description="Peripheral subunit-binding (PSBD)" evidence="14">
    <location>
        <begin position="115"/>
        <end position="152"/>
    </location>
</feature>
<dbReference type="Pfam" id="PF00364">
    <property type="entry name" value="Biotin_lipoyl"/>
    <property type="match status" value="1"/>
</dbReference>
<dbReference type="EMBL" id="JBAKFF010000001">
    <property type="protein sequence ID" value="MEX0431393.1"/>
    <property type="molecule type" value="Genomic_DNA"/>
</dbReference>
<comment type="pathway">
    <text evidence="2 11">Amino-acid degradation; L-lysine degradation via saccharopine pathway; glutaryl-CoA from L-lysine: step 6/6.</text>
</comment>
<comment type="function">
    <text evidence="1 11">E2 component of the 2-oxoglutarate dehydrogenase (OGDH) complex which catalyzes the second step in the conversion of 2-oxoglutarate to succinyl-CoA and CO(2).</text>
</comment>
<keyword evidence="6 11" id="KW-0816">Tricarboxylic acid cycle</keyword>
<feature type="domain" description="Lipoyl-binding" evidence="13">
    <location>
        <begin position="2"/>
        <end position="77"/>
    </location>
</feature>
<dbReference type="Pfam" id="PF02817">
    <property type="entry name" value="E3_binding"/>
    <property type="match status" value="1"/>
</dbReference>
<keyword evidence="9 11" id="KW-0012">Acyltransferase</keyword>
<evidence type="ECO:0000256" key="8">
    <source>
        <dbReference type="ARBA" id="ARBA00022823"/>
    </source>
</evidence>
<dbReference type="InterPro" id="IPR001078">
    <property type="entry name" value="2-oxoacid_DH_actylTfrase"/>
</dbReference>